<dbReference type="Gene3D" id="3.40.50.150">
    <property type="entry name" value="Vaccinia Virus protein VP39"/>
    <property type="match status" value="1"/>
</dbReference>
<keyword evidence="2" id="KW-1185">Reference proteome</keyword>
<dbReference type="AlphaFoldDB" id="A0A1H0P9W2"/>
<evidence type="ECO:0000313" key="1">
    <source>
        <dbReference type="EMBL" id="SDP01449.1"/>
    </source>
</evidence>
<reference evidence="1 2" key="1">
    <citation type="submission" date="2016-10" db="EMBL/GenBank/DDBJ databases">
        <authorList>
            <person name="de Groot N.N."/>
        </authorList>
    </citation>
    <scope>NUCLEOTIDE SEQUENCE [LARGE SCALE GENOMIC DNA]</scope>
    <source>
        <strain evidence="2">P4-7,KCTC 19426,CECT 7604</strain>
    </source>
</reference>
<dbReference type="Proteomes" id="UP000198741">
    <property type="component" value="Chromosome I"/>
</dbReference>
<dbReference type="InterPro" id="IPR029063">
    <property type="entry name" value="SAM-dependent_MTases_sf"/>
</dbReference>
<sequence>MTDTTVDQRFVELNTQSLRAAGRGSLDEAATLADRSADIGSLLGVALSTYLRTSEHDGVYDRPGAFEAFIAGGGNVDLYRRTSAALARSYPGAGSLLDIGCGNGLALVPALRQSATVPPELDLVEPGQDLLDHALAALTATALPIRITAWRMGLNPFLDSAPATQRWDLAQSTFALQSIEPGPRSAALRQLAQRVDRLVIIDFDVPDEKAGSAEHLRGLAARYERGLAEYDDTRDLVAQGFLMPVLLGQITPTTPRTNWEHTAEFWRAQVADAGFRNVTVRPLTDYWSAPAFHLTADGAAR</sequence>
<name>A0A1H0P9W2_9ACTN</name>
<protein>
    <recommendedName>
        <fullName evidence="3">Methyltransferase domain-containing protein</fullName>
    </recommendedName>
</protein>
<gene>
    <name evidence="1" type="ORF">SAMN04515671_2672</name>
</gene>
<evidence type="ECO:0000313" key="2">
    <source>
        <dbReference type="Proteomes" id="UP000198741"/>
    </source>
</evidence>
<evidence type="ECO:0008006" key="3">
    <source>
        <dbReference type="Google" id="ProtNLM"/>
    </source>
</evidence>
<dbReference type="EMBL" id="LT629710">
    <property type="protein sequence ID" value="SDP01449.1"/>
    <property type="molecule type" value="Genomic_DNA"/>
</dbReference>
<dbReference type="OrthoDB" id="156228at2"/>
<dbReference type="RefSeq" id="WP_090476551.1">
    <property type="nucleotide sequence ID" value="NZ_LT629710.1"/>
</dbReference>
<organism evidence="1 2">
    <name type="scientific">Nakamurella panacisegetis</name>
    <dbReference type="NCBI Taxonomy" id="1090615"/>
    <lineage>
        <taxon>Bacteria</taxon>
        <taxon>Bacillati</taxon>
        <taxon>Actinomycetota</taxon>
        <taxon>Actinomycetes</taxon>
        <taxon>Nakamurellales</taxon>
        <taxon>Nakamurellaceae</taxon>
        <taxon>Nakamurella</taxon>
    </lineage>
</organism>
<proteinExistence type="predicted"/>
<dbReference type="SUPFAM" id="SSF53335">
    <property type="entry name" value="S-adenosyl-L-methionine-dependent methyltransferases"/>
    <property type="match status" value="1"/>
</dbReference>
<dbReference type="STRING" id="1090615.SAMN04515671_2672"/>
<accession>A0A1H0P9W2</accession>